<feature type="transmembrane region" description="Helical" evidence="8">
    <location>
        <begin position="216"/>
        <end position="241"/>
    </location>
</feature>
<comment type="function">
    <text evidence="8">Conversion of 1,4-dihydroxy-2-naphthoate (DHNA) to demethylmenaquinone (DMK).</text>
</comment>
<evidence type="ECO:0000256" key="9">
    <source>
        <dbReference type="NCBIfam" id="TIGR00751"/>
    </source>
</evidence>
<keyword evidence="4 8" id="KW-0808">Transferase</keyword>
<feature type="transmembrane region" description="Helical" evidence="8">
    <location>
        <begin position="161"/>
        <end position="182"/>
    </location>
</feature>
<feature type="transmembrane region" description="Helical" evidence="8">
    <location>
        <begin position="261"/>
        <end position="285"/>
    </location>
</feature>
<comment type="subcellular location">
    <subcellularLocation>
        <location evidence="8">Cell membrane</location>
        <topology evidence="8">Multi-pass membrane protein</topology>
    </subcellularLocation>
    <subcellularLocation>
        <location evidence="1">Membrane</location>
        <topology evidence="1">Multi-pass membrane protein</topology>
    </subcellularLocation>
</comment>
<keyword evidence="7 8" id="KW-0472">Membrane</keyword>
<dbReference type="PANTHER" id="PTHR13929:SF0">
    <property type="entry name" value="UBIA PRENYLTRANSFERASE DOMAIN-CONTAINING PROTEIN 1"/>
    <property type="match status" value="1"/>
</dbReference>
<dbReference type="KEGG" id="euz:DVS28_a4600"/>
<feature type="transmembrane region" description="Helical" evidence="8">
    <location>
        <begin position="134"/>
        <end position="155"/>
    </location>
</feature>
<protein>
    <recommendedName>
        <fullName evidence="8 9">1,4-dihydroxy-2-naphthoate octaprenyltransferase</fullName>
        <shortName evidence="8">DHNA-octaprenyltransferase</shortName>
        <ecNumber evidence="8 9">2.5.1.74</ecNumber>
    </recommendedName>
</protein>
<dbReference type="EMBL" id="CP031165">
    <property type="protein sequence ID" value="AXV09261.1"/>
    <property type="molecule type" value="Genomic_DNA"/>
</dbReference>
<dbReference type="AlphaFoldDB" id="A0A346Y464"/>
<keyword evidence="11" id="KW-1185">Reference proteome</keyword>
<feature type="transmembrane region" description="Helical" evidence="8">
    <location>
        <begin position="12"/>
        <end position="33"/>
    </location>
</feature>
<evidence type="ECO:0000313" key="10">
    <source>
        <dbReference type="EMBL" id="AXV09261.1"/>
    </source>
</evidence>
<keyword evidence="6 8" id="KW-1133">Transmembrane helix</keyword>
<evidence type="ECO:0000256" key="1">
    <source>
        <dbReference type="ARBA" id="ARBA00004141"/>
    </source>
</evidence>
<dbReference type="GO" id="GO:0005886">
    <property type="term" value="C:plasma membrane"/>
    <property type="evidence" value="ECO:0007669"/>
    <property type="project" value="UniProtKB-SubCell"/>
</dbReference>
<name>A0A346Y464_9ACTN</name>
<evidence type="ECO:0000256" key="5">
    <source>
        <dbReference type="ARBA" id="ARBA00022692"/>
    </source>
</evidence>
<dbReference type="UniPathway" id="UPA00079">
    <property type="reaction ID" value="UER00168"/>
</dbReference>
<dbReference type="GO" id="GO:0009234">
    <property type="term" value="P:menaquinone biosynthetic process"/>
    <property type="evidence" value="ECO:0007669"/>
    <property type="project" value="UniProtKB-UniRule"/>
</dbReference>
<comment type="similarity">
    <text evidence="8">Belongs to the MenA family. Type 1 subfamily.</text>
</comment>
<dbReference type="InterPro" id="IPR026046">
    <property type="entry name" value="UBIAD1"/>
</dbReference>
<dbReference type="PANTHER" id="PTHR13929">
    <property type="entry name" value="1,4-DIHYDROXY-2-NAPHTHOATE OCTAPRENYLTRANSFERASE"/>
    <property type="match status" value="1"/>
</dbReference>
<dbReference type="InterPro" id="IPR000537">
    <property type="entry name" value="UbiA_prenyltransferase"/>
</dbReference>
<dbReference type="NCBIfam" id="TIGR00751">
    <property type="entry name" value="menA"/>
    <property type="match status" value="1"/>
</dbReference>
<comment type="catalytic activity">
    <reaction evidence="8">
        <text>an all-trans-polyprenyl diphosphate + 1,4-dihydroxy-2-naphthoate + H(+) = a 2-demethylmenaquinol + CO2 + diphosphate</text>
        <dbReference type="Rhea" id="RHEA:26478"/>
        <dbReference type="Rhea" id="RHEA-COMP:9563"/>
        <dbReference type="Rhea" id="RHEA-COMP:9564"/>
        <dbReference type="ChEBI" id="CHEBI:11173"/>
        <dbReference type="ChEBI" id="CHEBI:15378"/>
        <dbReference type="ChEBI" id="CHEBI:16526"/>
        <dbReference type="ChEBI" id="CHEBI:33019"/>
        <dbReference type="ChEBI" id="CHEBI:55437"/>
        <dbReference type="ChEBI" id="CHEBI:58914"/>
        <dbReference type="EC" id="2.5.1.74"/>
    </reaction>
</comment>
<organism evidence="10 11">
    <name type="scientific">Euzebya pacifica</name>
    <dbReference type="NCBI Taxonomy" id="1608957"/>
    <lineage>
        <taxon>Bacteria</taxon>
        <taxon>Bacillati</taxon>
        <taxon>Actinomycetota</taxon>
        <taxon>Nitriliruptoria</taxon>
        <taxon>Euzebyales</taxon>
    </lineage>
</organism>
<keyword evidence="2 8" id="KW-0474">Menaquinone biosynthesis</keyword>
<evidence type="ECO:0000256" key="3">
    <source>
        <dbReference type="ARBA" id="ARBA00022475"/>
    </source>
</evidence>
<dbReference type="PIRSF" id="PIRSF005355">
    <property type="entry name" value="UBIAD1"/>
    <property type="match status" value="1"/>
</dbReference>
<dbReference type="InterPro" id="IPR004657">
    <property type="entry name" value="MenA"/>
</dbReference>
<proteinExistence type="inferred from homology"/>
<dbReference type="GO" id="GO:0042371">
    <property type="term" value="P:vitamin K biosynthetic process"/>
    <property type="evidence" value="ECO:0007669"/>
    <property type="project" value="TreeGrafter"/>
</dbReference>
<comment type="pathway">
    <text evidence="8">Quinol/quinone metabolism; menaquinone biosynthesis; menaquinol from 1,4-dihydroxy-2-naphthoate: step 1/2.</text>
</comment>
<reference evidence="10 11" key="1">
    <citation type="submission" date="2018-09" db="EMBL/GenBank/DDBJ databases">
        <title>Complete genome sequence of Euzebya sp. DY32-46 isolated from seawater of Pacific Ocean.</title>
        <authorList>
            <person name="Xu L."/>
            <person name="Wu Y.-H."/>
            <person name="Xu X.-W."/>
        </authorList>
    </citation>
    <scope>NUCLEOTIDE SEQUENCE [LARGE SCALE GENOMIC DNA]</scope>
    <source>
        <strain evidence="10 11">DY32-46</strain>
    </source>
</reference>
<dbReference type="NCBIfam" id="NF004751">
    <property type="entry name" value="PRK06080.1-3"/>
    <property type="match status" value="1"/>
</dbReference>
<evidence type="ECO:0000256" key="6">
    <source>
        <dbReference type="ARBA" id="ARBA00022989"/>
    </source>
</evidence>
<keyword evidence="3 8" id="KW-1003">Cell membrane</keyword>
<gene>
    <name evidence="8" type="primary">menA</name>
    <name evidence="10" type="ORF">DVS28_a4600</name>
</gene>
<sequence>MNPYVEAARPRTLTAAVAPVIVGTATAATFVAWRALAALIVSVSVQVAVNYANDYFDGVKGVDTEARLGPRRAVASGMISPPAMKRAIRNAFVVTGLAGLALAAATTWWLLAVGALCFLAALGYSGGPKPYASAALGEVFVFVFFGLVATVGSAFVQDEAVTVTAVLAAVPVGLFAVAILIANNLRDIPTDELAGKRTLAVVLGDRGTRHLLTGTIIGAFAFLGVIGLSVGSAWPFLALLAAVPIARPLEDVREGAAGPGLIPVLGGIARTQLAFAVLLTIALVLA</sequence>
<dbReference type="GO" id="GO:0046428">
    <property type="term" value="F:1,4-dihydroxy-2-naphthoate polyprenyltransferase activity"/>
    <property type="evidence" value="ECO:0007669"/>
    <property type="project" value="UniProtKB-UniRule"/>
</dbReference>
<dbReference type="HAMAP" id="MF_01937">
    <property type="entry name" value="MenA_1"/>
    <property type="match status" value="1"/>
</dbReference>
<keyword evidence="5 8" id="KW-0812">Transmembrane</keyword>
<dbReference type="Pfam" id="PF01040">
    <property type="entry name" value="UbiA"/>
    <property type="match status" value="1"/>
</dbReference>
<dbReference type="Gene3D" id="1.10.357.140">
    <property type="entry name" value="UbiA prenyltransferase"/>
    <property type="match status" value="1"/>
</dbReference>
<evidence type="ECO:0000256" key="4">
    <source>
        <dbReference type="ARBA" id="ARBA00022679"/>
    </source>
</evidence>
<evidence type="ECO:0000256" key="7">
    <source>
        <dbReference type="ARBA" id="ARBA00023136"/>
    </source>
</evidence>
<feature type="transmembrane region" description="Helical" evidence="8">
    <location>
        <begin position="91"/>
        <end position="122"/>
    </location>
</feature>
<dbReference type="EC" id="2.5.1.74" evidence="8 9"/>
<evidence type="ECO:0000256" key="2">
    <source>
        <dbReference type="ARBA" id="ARBA00022428"/>
    </source>
</evidence>
<dbReference type="RefSeq" id="WP_216826232.1">
    <property type="nucleotide sequence ID" value="NZ_CP031165.1"/>
</dbReference>
<accession>A0A346Y464</accession>
<evidence type="ECO:0000256" key="8">
    <source>
        <dbReference type="HAMAP-Rule" id="MF_01937"/>
    </source>
</evidence>
<evidence type="ECO:0000313" key="11">
    <source>
        <dbReference type="Proteomes" id="UP000264006"/>
    </source>
</evidence>
<dbReference type="InterPro" id="IPR044878">
    <property type="entry name" value="UbiA_sf"/>
</dbReference>
<dbReference type="CDD" id="cd13962">
    <property type="entry name" value="PT_UbiA_UBIAD1"/>
    <property type="match status" value="1"/>
</dbReference>
<dbReference type="Proteomes" id="UP000264006">
    <property type="component" value="Chromosome"/>
</dbReference>